<name>A0A0L0VA18_9BASI</name>
<feature type="compositionally biased region" description="Acidic residues" evidence="1">
    <location>
        <begin position="11"/>
        <end position="23"/>
    </location>
</feature>
<evidence type="ECO:0000256" key="1">
    <source>
        <dbReference type="SAM" id="MobiDB-lite"/>
    </source>
</evidence>
<feature type="compositionally biased region" description="Polar residues" evidence="1">
    <location>
        <begin position="191"/>
        <end position="203"/>
    </location>
</feature>
<accession>A0A0L0VA18</accession>
<feature type="compositionally biased region" description="Pro residues" evidence="1">
    <location>
        <begin position="172"/>
        <end position="184"/>
    </location>
</feature>
<feature type="domain" description="Programmed cell death protein 2 C-terminal" evidence="2">
    <location>
        <begin position="293"/>
        <end position="382"/>
    </location>
</feature>
<dbReference type="GO" id="GO:0030490">
    <property type="term" value="P:maturation of SSU-rRNA"/>
    <property type="evidence" value="ECO:0007669"/>
    <property type="project" value="TreeGrafter"/>
</dbReference>
<reference evidence="4" key="1">
    <citation type="submission" date="2014-03" db="EMBL/GenBank/DDBJ databases">
        <title>The Genome Sequence of Puccinia striiformis f. sp. tritici PST-78.</title>
        <authorList>
            <consortium name="The Broad Institute Genome Sequencing Platform"/>
            <person name="Cuomo C."/>
            <person name="Hulbert S."/>
            <person name="Chen X."/>
            <person name="Walker B."/>
            <person name="Young S.K."/>
            <person name="Zeng Q."/>
            <person name="Gargeya S."/>
            <person name="Fitzgerald M."/>
            <person name="Haas B."/>
            <person name="Abouelleil A."/>
            <person name="Alvarado L."/>
            <person name="Arachchi H.M."/>
            <person name="Berlin A.M."/>
            <person name="Chapman S.B."/>
            <person name="Goldberg J."/>
            <person name="Griggs A."/>
            <person name="Gujja S."/>
            <person name="Hansen M."/>
            <person name="Howarth C."/>
            <person name="Imamovic A."/>
            <person name="Larimer J."/>
            <person name="McCowan C."/>
            <person name="Montmayeur A."/>
            <person name="Murphy C."/>
            <person name="Neiman D."/>
            <person name="Pearson M."/>
            <person name="Priest M."/>
            <person name="Roberts A."/>
            <person name="Saif S."/>
            <person name="Shea T."/>
            <person name="Sisk P."/>
            <person name="Sykes S."/>
            <person name="Wortman J."/>
            <person name="Nusbaum C."/>
            <person name="Birren B."/>
        </authorList>
    </citation>
    <scope>NUCLEOTIDE SEQUENCE [LARGE SCALE GENOMIC DNA]</scope>
    <source>
        <strain evidence="4">race PST-78</strain>
    </source>
</reference>
<dbReference type="Pfam" id="PF04194">
    <property type="entry name" value="PDCD2_C"/>
    <property type="match status" value="1"/>
</dbReference>
<dbReference type="STRING" id="1165861.A0A0L0VA18"/>
<dbReference type="AlphaFoldDB" id="A0A0L0VA18"/>
<dbReference type="OrthoDB" id="2499641at2759"/>
<feature type="region of interest" description="Disordered" evidence="1">
    <location>
        <begin position="1"/>
        <end position="31"/>
    </location>
</feature>
<proteinExistence type="predicted"/>
<keyword evidence="4" id="KW-1185">Reference proteome</keyword>
<dbReference type="EMBL" id="AJIL01000091">
    <property type="protein sequence ID" value="KNE95824.1"/>
    <property type="molecule type" value="Genomic_DNA"/>
</dbReference>
<dbReference type="InterPro" id="IPR007320">
    <property type="entry name" value="PDCD2_C"/>
</dbReference>
<gene>
    <name evidence="3" type="ORF">PSTG_10884</name>
</gene>
<organism evidence="3 4">
    <name type="scientific">Puccinia striiformis f. sp. tritici PST-78</name>
    <dbReference type="NCBI Taxonomy" id="1165861"/>
    <lineage>
        <taxon>Eukaryota</taxon>
        <taxon>Fungi</taxon>
        <taxon>Dikarya</taxon>
        <taxon>Basidiomycota</taxon>
        <taxon>Pucciniomycotina</taxon>
        <taxon>Pucciniomycetes</taxon>
        <taxon>Pucciniales</taxon>
        <taxon>Pucciniaceae</taxon>
        <taxon>Puccinia</taxon>
    </lineage>
</organism>
<evidence type="ECO:0000313" key="3">
    <source>
        <dbReference type="EMBL" id="KNE95824.1"/>
    </source>
</evidence>
<dbReference type="PANTHER" id="PTHR47524:SF1">
    <property type="entry name" value="20S RRNA ACCUMULATION PROTEIN 4"/>
    <property type="match status" value="1"/>
</dbReference>
<dbReference type="GO" id="GO:0005737">
    <property type="term" value="C:cytoplasm"/>
    <property type="evidence" value="ECO:0007669"/>
    <property type="project" value="InterPro"/>
</dbReference>
<comment type="caution">
    <text evidence="3">The sequence shown here is derived from an EMBL/GenBank/DDBJ whole genome shotgun (WGS) entry which is preliminary data.</text>
</comment>
<evidence type="ECO:0000313" key="4">
    <source>
        <dbReference type="Proteomes" id="UP000054564"/>
    </source>
</evidence>
<feature type="compositionally biased region" description="Polar residues" evidence="1">
    <location>
        <begin position="1"/>
        <end position="10"/>
    </location>
</feature>
<feature type="region of interest" description="Disordered" evidence="1">
    <location>
        <begin position="164"/>
        <end position="203"/>
    </location>
</feature>
<feature type="region of interest" description="Disordered" evidence="1">
    <location>
        <begin position="250"/>
        <end position="276"/>
    </location>
</feature>
<evidence type="ECO:0000259" key="2">
    <source>
        <dbReference type="Pfam" id="PF04194"/>
    </source>
</evidence>
<dbReference type="PANTHER" id="PTHR47524">
    <property type="entry name" value="20S RRNA ACCUMULATION PROTEIN 4"/>
    <property type="match status" value="1"/>
</dbReference>
<dbReference type="Proteomes" id="UP000054564">
    <property type="component" value="Unassembled WGS sequence"/>
</dbReference>
<sequence length="417" mass="47700">MAREMNQLNADSEEEEEEEEEDGGYTLGFEDGQITKQSELDNHSISRIGGKPVLLPLESTRIPQNDWECRICQKPIPMLAQVYCPNHQNQYHDRIIYLFACVDQKCQSQGESKCVRAFKSWKFNEEYHKQSSSQTKTALYNVPSDLGDNPFKMNTHNLFQQSFDNPFSIQPSLPPPAHQDPVPEPSGLENPFSNLTMNSNEQSTTIQKDNAILLDNVPVLCNPAHYLTTDYETKPELSSCKTYQDFFDEPTHTQKQQPDSKSSNKKKLSSSSTSGSSKTALESYEVQLVKGVDPAFLDFQDRINWNHQASQVLRYNPNGKPLRVHSTMPSPSIEEIKCGHKTRFELQLMPAGLTVLFREQEMLIDWTTVWIRDCVHDCLGKSLLANSDTHHQKCPRKFDPDFEGWIELPCFVQFIND</sequence>
<protein>
    <recommendedName>
        <fullName evidence="2">Programmed cell death protein 2 C-terminal domain-containing protein</fullName>
    </recommendedName>
</protein>